<evidence type="ECO:0000256" key="1">
    <source>
        <dbReference type="SAM" id="MobiDB-lite"/>
    </source>
</evidence>
<proteinExistence type="predicted"/>
<protein>
    <submittedName>
        <fullName evidence="2">Uncharacterized protein</fullName>
    </submittedName>
</protein>
<sequence>MLCAPRHPRPLVPTATLFYHSQSVKEYWFPASAKPNTHQNNSVPKDSSLNSQSTNHQPPPPRRTYFFIPQPIPVTNNVTIDSKHAWEISEFRPPIYEEVMLAERQVRPNLKTHINCMKPVPCSLPAICSISKKERAVAMQAFVRNVTLDLGFKTEFLHEFLTRYGLTLGQGFEAVRRLDITCMPPSNSNDKKSDKNNKNTLKESKIHSSMLNPCTGLHTVKFIICLPFYNPNQISLGNLKQFIECEKMLENKALRELTFSFPSSRRGQETGVMLFAQWLCDEFMKKNRQHTGTCARGLDYGTAAMAQYTTWKETLDFDADQNSLAATIARPATCFHCLLLDELWPTSSDKTTTPQNVPPCFGVKNLVSSVPEPKTKPRSEFLHLPLEIREIIYEETLRAGGYLDKAVNLHVERGNLMRVAPPVCFLSRAERVIATLVYIRSITFDVRHRDASVQLWHGFTKEPINNPSGSLRHVQYPWSFDYLSKKSRLFVDLFLVRNCPTIRTVTFYVYLHQRRMKGHHSTPSEDFLDLLGGKNLKEIKFNVAKGSLTDTRDQDADPLLILGQIAEGTKSSFVVLNNQVVDISLVVADW</sequence>
<organism evidence="2 3">
    <name type="scientific">Pleomassaria siparia CBS 279.74</name>
    <dbReference type="NCBI Taxonomy" id="1314801"/>
    <lineage>
        <taxon>Eukaryota</taxon>
        <taxon>Fungi</taxon>
        <taxon>Dikarya</taxon>
        <taxon>Ascomycota</taxon>
        <taxon>Pezizomycotina</taxon>
        <taxon>Dothideomycetes</taxon>
        <taxon>Pleosporomycetidae</taxon>
        <taxon>Pleosporales</taxon>
        <taxon>Pleomassariaceae</taxon>
        <taxon>Pleomassaria</taxon>
    </lineage>
</organism>
<name>A0A6G1JTM5_9PLEO</name>
<keyword evidence="3" id="KW-1185">Reference proteome</keyword>
<feature type="compositionally biased region" description="Polar residues" evidence="1">
    <location>
        <begin position="35"/>
        <end position="56"/>
    </location>
</feature>
<dbReference type="Proteomes" id="UP000799428">
    <property type="component" value="Unassembled WGS sequence"/>
</dbReference>
<gene>
    <name evidence="2" type="ORF">K504DRAFT_495370</name>
</gene>
<dbReference type="AlphaFoldDB" id="A0A6G1JTM5"/>
<evidence type="ECO:0000313" key="2">
    <source>
        <dbReference type="EMBL" id="KAF2703850.1"/>
    </source>
</evidence>
<evidence type="ECO:0000313" key="3">
    <source>
        <dbReference type="Proteomes" id="UP000799428"/>
    </source>
</evidence>
<feature type="region of interest" description="Disordered" evidence="1">
    <location>
        <begin position="35"/>
        <end position="62"/>
    </location>
</feature>
<reference evidence="2" key="1">
    <citation type="journal article" date="2020" name="Stud. Mycol.">
        <title>101 Dothideomycetes genomes: a test case for predicting lifestyles and emergence of pathogens.</title>
        <authorList>
            <person name="Haridas S."/>
            <person name="Albert R."/>
            <person name="Binder M."/>
            <person name="Bloem J."/>
            <person name="Labutti K."/>
            <person name="Salamov A."/>
            <person name="Andreopoulos B."/>
            <person name="Baker S."/>
            <person name="Barry K."/>
            <person name="Bills G."/>
            <person name="Bluhm B."/>
            <person name="Cannon C."/>
            <person name="Castanera R."/>
            <person name="Culley D."/>
            <person name="Daum C."/>
            <person name="Ezra D."/>
            <person name="Gonzalez J."/>
            <person name="Henrissat B."/>
            <person name="Kuo A."/>
            <person name="Liang C."/>
            <person name="Lipzen A."/>
            <person name="Lutzoni F."/>
            <person name="Magnuson J."/>
            <person name="Mondo S."/>
            <person name="Nolan M."/>
            <person name="Ohm R."/>
            <person name="Pangilinan J."/>
            <person name="Park H.-J."/>
            <person name="Ramirez L."/>
            <person name="Alfaro M."/>
            <person name="Sun H."/>
            <person name="Tritt A."/>
            <person name="Yoshinaga Y."/>
            <person name="Zwiers L.-H."/>
            <person name="Turgeon B."/>
            <person name="Goodwin S."/>
            <person name="Spatafora J."/>
            <person name="Crous P."/>
            <person name="Grigoriev I."/>
        </authorList>
    </citation>
    <scope>NUCLEOTIDE SEQUENCE</scope>
    <source>
        <strain evidence="2">CBS 279.74</strain>
    </source>
</reference>
<accession>A0A6G1JTM5</accession>
<dbReference type="EMBL" id="MU005785">
    <property type="protein sequence ID" value="KAF2703850.1"/>
    <property type="molecule type" value="Genomic_DNA"/>
</dbReference>
<dbReference type="OrthoDB" id="3792443at2759"/>